<dbReference type="GeneID" id="30980882"/>
<dbReference type="SMART" id="SM00855">
    <property type="entry name" value="PGAM"/>
    <property type="match status" value="1"/>
</dbReference>
<proteinExistence type="predicted"/>
<dbReference type="SUPFAM" id="SSF53254">
    <property type="entry name" value="Phosphoglycerate mutase-like"/>
    <property type="match status" value="1"/>
</dbReference>
<evidence type="ECO:0000313" key="3">
    <source>
        <dbReference type="Proteomes" id="UP000094285"/>
    </source>
</evidence>
<dbReference type="InterPro" id="IPR029033">
    <property type="entry name" value="His_PPase_superfam"/>
</dbReference>
<organism evidence="2 3">
    <name type="scientific">Suhomyces tanzawaensis NRRL Y-17324</name>
    <dbReference type="NCBI Taxonomy" id="984487"/>
    <lineage>
        <taxon>Eukaryota</taxon>
        <taxon>Fungi</taxon>
        <taxon>Dikarya</taxon>
        <taxon>Ascomycota</taxon>
        <taxon>Saccharomycotina</taxon>
        <taxon>Pichiomycetes</taxon>
        <taxon>Debaryomycetaceae</taxon>
        <taxon>Suhomyces</taxon>
    </lineage>
</organism>
<dbReference type="InterPro" id="IPR014623">
    <property type="entry name" value="Tfc7/tau55"/>
</dbReference>
<keyword evidence="3" id="KW-1185">Reference proteome</keyword>
<dbReference type="EMBL" id="KV453912">
    <property type="protein sequence ID" value="ODV79063.1"/>
    <property type="molecule type" value="Genomic_DNA"/>
</dbReference>
<sequence>MALKRIYISRHGYRANWLPEPHPPNPTGIDSDPPLAPHGVDQAKQLAAYLTSLPDNEKPQFILSSPFYRCVETGRPIAEMLSLSIALERGVGEWYKKNRKIIPEPADYNRLRSFFNNVLVEESFWPRDDTVGVIPNLSGESEEEIFQRAEEFWVKFIPVFESRFPEFENVLIITHAATKIALGLSLLKLKGVRDYLDDNKTTLRAGACSLDLYRRAGLNWELKMNGNCDFLTEGEEMNWNFHSGFEAGSDEDIKARKEEERKKKLKKQELAEKAEDESVRETTPVTELASGDIDIPEEEYKDFYITIDIPMIGKTQDFEESNSLETPRSKNNIIKPSAHFQLTELDNDNPLIKLSNNSNIGGSNELGGNNDSLNNLSVIDGKIYQTDWKKLVGTDLIFDDYGALIGQVNEHLLCNEHVKIVPRESNKVKEEAEDDEDLLERDDESKTQHETQTQFLKKAIKTAKKKSTA</sequence>
<dbReference type="RefSeq" id="XP_020064185.1">
    <property type="nucleotide sequence ID" value="XM_020206745.1"/>
</dbReference>
<accession>A0A1E4SHU0</accession>
<dbReference type="STRING" id="984487.A0A1E4SHU0"/>
<dbReference type="AlphaFoldDB" id="A0A1E4SHU0"/>
<reference evidence="3" key="1">
    <citation type="submission" date="2016-05" db="EMBL/GenBank/DDBJ databases">
        <title>Comparative genomics of biotechnologically important yeasts.</title>
        <authorList>
            <consortium name="DOE Joint Genome Institute"/>
            <person name="Riley R."/>
            <person name="Haridas S."/>
            <person name="Wolfe K.H."/>
            <person name="Lopes M.R."/>
            <person name="Hittinger C.T."/>
            <person name="Goker M."/>
            <person name="Salamov A."/>
            <person name="Wisecaver J."/>
            <person name="Long T.M."/>
            <person name="Aerts A.L."/>
            <person name="Barry K."/>
            <person name="Choi C."/>
            <person name="Clum A."/>
            <person name="Coughlan A.Y."/>
            <person name="Deshpande S."/>
            <person name="Douglass A.P."/>
            <person name="Hanson S.J."/>
            <person name="Klenk H.-P."/>
            <person name="Labutti K."/>
            <person name="Lapidus A."/>
            <person name="Lindquist E."/>
            <person name="Lipzen A."/>
            <person name="Meier-Kolthoff J.P."/>
            <person name="Ohm R.A."/>
            <person name="Otillar R.P."/>
            <person name="Pangilinan J."/>
            <person name="Peng Y."/>
            <person name="Rokas A."/>
            <person name="Rosa C.A."/>
            <person name="Scheuner C."/>
            <person name="Sibirny A.A."/>
            <person name="Slot J.C."/>
            <person name="Stielow J.B."/>
            <person name="Sun H."/>
            <person name="Kurtzman C.P."/>
            <person name="Blackwell M."/>
            <person name="Grigoriev I.V."/>
            <person name="Jeffries T.W."/>
        </authorList>
    </citation>
    <scope>NUCLEOTIDE SEQUENCE [LARGE SCALE GENOMIC DNA]</scope>
    <source>
        <strain evidence="3">NRRL Y-17324</strain>
    </source>
</reference>
<protein>
    <submittedName>
        <fullName evidence="2">Transcription factor TFIIIC, tau55 subunit</fullName>
    </submittedName>
</protein>
<dbReference type="FunFam" id="3.40.50.1240:FF:000034">
    <property type="entry name" value="Transcription factor TFIIIC subunit"/>
    <property type="match status" value="1"/>
</dbReference>
<name>A0A1E4SHU0_9ASCO</name>
<dbReference type="Gene3D" id="3.40.50.1240">
    <property type="entry name" value="Phosphoglycerate mutase-like"/>
    <property type="match status" value="1"/>
</dbReference>
<gene>
    <name evidence="2" type="ORF">CANTADRAFT_21835</name>
</gene>
<dbReference type="PIRSF" id="PIRSF036802">
    <property type="entry name" value="Tau55_TFC7"/>
    <property type="match status" value="1"/>
</dbReference>
<feature type="compositionally biased region" description="Basic residues" evidence="1">
    <location>
        <begin position="458"/>
        <end position="469"/>
    </location>
</feature>
<dbReference type="InterPro" id="IPR013078">
    <property type="entry name" value="His_Pase_superF_clade-1"/>
</dbReference>
<dbReference type="Pfam" id="PF00300">
    <property type="entry name" value="His_Phos_1"/>
    <property type="match status" value="1"/>
</dbReference>
<dbReference type="PANTHER" id="PTHR16469:SF51">
    <property type="entry name" value="TRANSCRIPTION FACTOR TAU 55 KDA SUBUNIT"/>
    <property type="match status" value="1"/>
</dbReference>
<dbReference type="Proteomes" id="UP000094285">
    <property type="component" value="Unassembled WGS sequence"/>
</dbReference>
<dbReference type="PANTHER" id="PTHR16469">
    <property type="entry name" value="UBIQUITIN-ASSOCIATED AND SH3 DOMAIN-CONTAINING BA-RELATED"/>
    <property type="match status" value="1"/>
</dbReference>
<feature type="compositionally biased region" description="Acidic residues" evidence="1">
    <location>
        <begin position="431"/>
        <end position="442"/>
    </location>
</feature>
<dbReference type="CDD" id="cd07040">
    <property type="entry name" value="HP"/>
    <property type="match status" value="1"/>
</dbReference>
<evidence type="ECO:0000313" key="2">
    <source>
        <dbReference type="EMBL" id="ODV79063.1"/>
    </source>
</evidence>
<dbReference type="InterPro" id="IPR051710">
    <property type="entry name" value="Phosphatase_SH3-domain"/>
</dbReference>
<evidence type="ECO:0000256" key="1">
    <source>
        <dbReference type="SAM" id="MobiDB-lite"/>
    </source>
</evidence>
<feature type="region of interest" description="Disordered" evidence="1">
    <location>
        <begin position="425"/>
        <end position="469"/>
    </location>
</feature>
<dbReference type="GO" id="GO:0016791">
    <property type="term" value="F:phosphatase activity"/>
    <property type="evidence" value="ECO:0007669"/>
    <property type="project" value="UniProtKB-ARBA"/>
</dbReference>
<dbReference type="OrthoDB" id="414418at2759"/>